<gene>
    <name evidence="2" type="ORF">ACFOOR_11165</name>
</gene>
<organism evidence="2 3">
    <name type="scientific">Hyphobacterium vulgare</name>
    <dbReference type="NCBI Taxonomy" id="1736751"/>
    <lineage>
        <taxon>Bacteria</taxon>
        <taxon>Pseudomonadati</taxon>
        <taxon>Pseudomonadota</taxon>
        <taxon>Alphaproteobacteria</taxon>
        <taxon>Maricaulales</taxon>
        <taxon>Maricaulaceae</taxon>
        <taxon>Hyphobacterium</taxon>
    </lineage>
</organism>
<feature type="signal peptide" evidence="1">
    <location>
        <begin position="1"/>
        <end position="18"/>
    </location>
</feature>
<dbReference type="EMBL" id="JBHRSV010000020">
    <property type="protein sequence ID" value="MFC2926666.1"/>
    <property type="molecule type" value="Genomic_DNA"/>
</dbReference>
<dbReference type="Gene3D" id="1.10.390.10">
    <property type="entry name" value="Neutral Protease Domain 2"/>
    <property type="match status" value="1"/>
</dbReference>
<feature type="chain" id="PRO_5046555657" description="Peptidase M1 membrane alanine aminopeptidase domain-containing protein" evidence="1">
    <location>
        <begin position="19"/>
        <end position="414"/>
    </location>
</feature>
<name>A0ABV6ZZ20_9PROT</name>
<evidence type="ECO:0000313" key="3">
    <source>
        <dbReference type="Proteomes" id="UP001595379"/>
    </source>
</evidence>
<comment type="caution">
    <text evidence="2">The sequence shown here is derived from an EMBL/GenBank/DDBJ whole genome shotgun (WGS) entry which is preliminary data.</text>
</comment>
<sequence>MKILTGALALTSVMSAGAAAQFGEPVYHYEGEMTADVETGFVDLVWRISVLDPDAESVTFLIAPSLQNIAVGGDVARFEAAEQGPFQAIVIALEPSSGAVRTIELGYDGVLFPEPPNNEINAVAPDRVELSVDGFWLPVDATFQGYLTADLTVDVGAPWLGVANGTVEQLPTGVRIRNDDASLDIAFTLAPDFRVTEADGFTLYDLRDTDAGTDRLIEAASFCFNYLDPLYGENSPLPEAHFVIHRRSESAYNRRSYITLTDISDTEDQPLTQFLCHELAHHWSMGANFNTVENWLNEAFADQAGNMAVRERFGEDAFIARMNRYRARIEGQELPPIWVPGATERPPYMVSYLAGPVALWELEVRIGRPRFAEFMRRYMTDPVNTTPDLLDMLEDVAGREDRDWFEDRLGRATP</sequence>
<keyword evidence="1" id="KW-0732">Signal</keyword>
<protein>
    <recommendedName>
        <fullName evidence="4">Peptidase M1 membrane alanine aminopeptidase domain-containing protein</fullName>
    </recommendedName>
</protein>
<accession>A0ABV6ZZ20</accession>
<dbReference type="Proteomes" id="UP001595379">
    <property type="component" value="Unassembled WGS sequence"/>
</dbReference>
<dbReference type="InterPro" id="IPR027268">
    <property type="entry name" value="Peptidase_M4/M1_CTD_sf"/>
</dbReference>
<dbReference type="RefSeq" id="WP_343164698.1">
    <property type="nucleotide sequence ID" value="NZ_JBHRSV010000020.1"/>
</dbReference>
<keyword evidence="3" id="KW-1185">Reference proteome</keyword>
<evidence type="ECO:0000313" key="2">
    <source>
        <dbReference type="EMBL" id="MFC2926666.1"/>
    </source>
</evidence>
<evidence type="ECO:0000256" key="1">
    <source>
        <dbReference type="SAM" id="SignalP"/>
    </source>
</evidence>
<dbReference type="SUPFAM" id="SSF55486">
    <property type="entry name" value="Metalloproteases ('zincins'), catalytic domain"/>
    <property type="match status" value="1"/>
</dbReference>
<evidence type="ECO:0008006" key="4">
    <source>
        <dbReference type="Google" id="ProtNLM"/>
    </source>
</evidence>
<reference evidence="3" key="1">
    <citation type="journal article" date="2019" name="Int. J. Syst. Evol. Microbiol.">
        <title>The Global Catalogue of Microorganisms (GCM) 10K type strain sequencing project: providing services to taxonomists for standard genome sequencing and annotation.</title>
        <authorList>
            <consortium name="The Broad Institute Genomics Platform"/>
            <consortium name="The Broad Institute Genome Sequencing Center for Infectious Disease"/>
            <person name="Wu L."/>
            <person name="Ma J."/>
        </authorList>
    </citation>
    <scope>NUCLEOTIDE SEQUENCE [LARGE SCALE GENOMIC DNA]</scope>
    <source>
        <strain evidence="3">KCTC 52487</strain>
    </source>
</reference>
<proteinExistence type="predicted"/>